<dbReference type="InterPro" id="IPR023299">
    <property type="entry name" value="ATPase_P-typ_cyto_dom_N"/>
</dbReference>
<evidence type="ECO:0000256" key="6">
    <source>
        <dbReference type="SAM" id="MobiDB-lite"/>
    </source>
</evidence>
<organism evidence="7 8">
    <name type="scientific">Canna indica</name>
    <name type="common">Indian-shot</name>
    <dbReference type="NCBI Taxonomy" id="4628"/>
    <lineage>
        <taxon>Eukaryota</taxon>
        <taxon>Viridiplantae</taxon>
        <taxon>Streptophyta</taxon>
        <taxon>Embryophyta</taxon>
        <taxon>Tracheophyta</taxon>
        <taxon>Spermatophyta</taxon>
        <taxon>Magnoliopsida</taxon>
        <taxon>Liliopsida</taxon>
        <taxon>Zingiberales</taxon>
        <taxon>Cannaceae</taxon>
        <taxon>Canna</taxon>
    </lineage>
</organism>
<dbReference type="NCBIfam" id="TIGR01494">
    <property type="entry name" value="ATPase_P-type"/>
    <property type="match status" value="1"/>
</dbReference>
<dbReference type="Gene3D" id="3.40.1110.10">
    <property type="entry name" value="Calcium-transporting ATPase, cytoplasmic domain N"/>
    <property type="match status" value="1"/>
</dbReference>
<comment type="subcellular location">
    <subcellularLocation>
        <location evidence="1">Membrane</location>
    </subcellularLocation>
</comment>
<keyword evidence="3" id="KW-0812">Transmembrane</keyword>
<protein>
    <submittedName>
        <fullName evidence="7">Inactive cadmium/zinc-transporting ATPase HMA3 isoform X1</fullName>
    </submittedName>
</protein>
<dbReference type="InterPro" id="IPR051014">
    <property type="entry name" value="Cation_Transport_ATPase_IB"/>
</dbReference>
<evidence type="ECO:0000313" key="7">
    <source>
        <dbReference type="EMBL" id="WOK93526.1"/>
    </source>
</evidence>
<dbReference type="GO" id="GO:0016887">
    <property type="term" value="F:ATP hydrolysis activity"/>
    <property type="evidence" value="ECO:0007669"/>
    <property type="project" value="InterPro"/>
</dbReference>
<dbReference type="PRINTS" id="PR00119">
    <property type="entry name" value="CATATPASE"/>
</dbReference>
<evidence type="ECO:0000256" key="1">
    <source>
        <dbReference type="ARBA" id="ARBA00004370"/>
    </source>
</evidence>
<evidence type="ECO:0000256" key="4">
    <source>
        <dbReference type="ARBA" id="ARBA00022989"/>
    </source>
</evidence>
<evidence type="ECO:0000256" key="3">
    <source>
        <dbReference type="ARBA" id="ARBA00022692"/>
    </source>
</evidence>
<comment type="similarity">
    <text evidence="2">Belongs to the cation transport ATPase (P-type) (TC 3.A.3) family. Type IB subfamily.</text>
</comment>
<keyword evidence="4" id="KW-1133">Transmembrane helix</keyword>
<keyword evidence="8" id="KW-1185">Reference proteome</keyword>
<evidence type="ECO:0000313" key="8">
    <source>
        <dbReference type="Proteomes" id="UP001327560"/>
    </source>
</evidence>
<name>A0AAQ3JPP2_9LILI</name>
<dbReference type="GO" id="GO:0022857">
    <property type="term" value="F:transmembrane transporter activity"/>
    <property type="evidence" value="ECO:0007669"/>
    <property type="project" value="TreeGrafter"/>
</dbReference>
<dbReference type="Pfam" id="PF00702">
    <property type="entry name" value="Hydrolase"/>
    <property type="match status" value="1"/>
</dbReference>
<proteinExistence type="inferred from homology"/>
<dbReference type="GO" id="GO:0005524">
    <property type="term" value="F:ATP binding"/>
    <property type="evidence" value="ECO:0007669"/>
    <property type="project" value="InterPro"/>
</dbReference>
<evidence type="ECO:0000256" key="5">
    <source>
        <dbReference type="ARBA" id="ARBA00023136"/>
    </source>
</evidence>
<sequence>MTSALIEYARSFSIEPKPEEVKEFQIYLGEVIYGEIKGRSIYIGNKRLAGMASCGTVPNMEELRRGVTYAYVFLDMAPIGTFALSDTCRTGVAEAIKELKYLGIKTTMLIGDTSEAVGHAQTQLDEGIVEVHTELLPEHKVKLIGNLKNREGSTAMVRDGMNDAPALAMADVGIRLCNGDQPHNPHVERYPNDSQSHLFGDEDKKQDHRQHHLLSDN</sequence>
<gene>
    <name evidence="7" type="ORF">Cni_G02224</name>
</gene>
<dbReference type="GO" id="GO:0016020">
    <property type="term" value="C:membrane"/>
    <property type="evidence" value="ECO:0007669"/>
    <property type="project" value="UniProtKB-SubCell"/>
</dbReference>
<feature type="region of interest" description="Disordered" evidence="6">
    <location>
        <begin position="178"/>
        <end position="217"/>
    </location>
</feature>
<dbReference type="Proteomes" id="UP001327560">
    <property type="component" value="Chromosome 1"/>
</dbReference>
<dbReference type="AlphaFoldDB" id="A0AAQ3JPP2"/>
<dbReference type="SUPFAM" id="SSF56784">
    <property type="entry name" value="HAD-like"/>
    <property type="match status" value="1"/>
</dbReference>
<reference evidence="7 8" key="1">
    <citation type="submission" date="2023-10" db="EMBL/GenBank/DDBJ databases">
        <title>Chromosome-scale genome assembly provides insights into flower coloration mechanisms of Canna indica.</title>
        <authorList>
            <person name="Li C."/>
        </authorList>
    </citation>
    <scope>NUCLEOTIDE SEQUENCE [LARGE SCALE GENOMIC DNA]</scope>
    <source>
        <tissue evidence="7">Flower</tissue>
    </source>
</reference>
<dbReference type="PANTHER" id="PTHR48085">
    <property type="entry name" value="CADMIUM/ZINC-TRANSPORTING ATPASE HMA2-RELATED"/>
    <property type="match status" value="1"/>
</dbReference>
<dbReference type="PANTHER" id="PTHR48085:SF5">
    <property type="entry name" value="CADMIUM_ZINC-TRANSPORTING ATPASE HMA4-RELATED"/>
    <property type="match status" value="1"/>
</dbReference>
<dbReference type="Gene3D" id="3.40.50.1000">
    <property type="entry name" value="HAD superfamily/HAD-like"/>
    <property type="match status" value="1"/>
</dbReference>
<dbReference type="InterPro" id="IPR001757">
    <property type="entry name" value="P_typ_ATPase"/>
</dbReference>
<evidence type="ECO:0000256" key="2">
    <source>
        <dbReference type="ARBA" id="ARBA00006024"/>
    </source>
</evidence>
<dbReference type="InterPro" id="IPR023214">
    <property type="entry name" value="HAD_sf"/>
</dbReference>
<keyword evidence="5" id="KW-0472">Membrane</keyword>
<dbReference type="InterPro" id="IPR036412">
    <property type="entry name" value="HAD-like_sf"/>
</dbReference>
<dbReference type="EMBL" id="CP136890">
    <property type="protein sequence ID" value="WOK93526.1"/>
    <property type="molecule type" value="Genomic_DNA"/>
</dbReference>
<accession>A0AAQ3JPP2</accession>
<feature type="compositionally biased region" description="Basic residues" evidence="6">
    <location>
        <begin position="207"/>
        <end position="217"/>
    </location>
</feature>